<dbReference type="KEGG" id="mis:MICPUN_112679"/>
<proteinExistence type="predicted"/>
<sequence>MATVVSLRVVAHVPTGAAPSGSARRRGANRVPGCKQEAQDSRRIKSVAARSSPVDVEEPETKTEAFDDPLADVFKQLYPGGGVKRIKWGVFKEDVDASSVTTTEEEQAELRAEAACSLTNIDADERARRGKAGTAFGIACALIAAVQLATGAPPAQRAVIAAGVWDVDGTGLREIEDKSVAQKIRDKVNAFNGASVAISTALTIAYMAIPLTQ</sequence>
<feature type="region of interest" description="Disordered" evidence="1">
    <location>
        <begin position="16"/>
        <end position="63"/>
    </location>
</feature>
<name>C1FGB6_MICCC</name>
<organism evidence="3 4">
    <name type="scientific">Micromonas commoda (strain RCC299 / NOUM17 / CCMP2709)</name>
    <name type="common">Picoplanktonic green alga</name>
    <dbReference type="NCBI Taxonomy" id="296587"/>
    <lineage>
        <taxon>Eukaryota</taxon>
        <taxon>Viridiplantae</taxon>
        <taxon>Chlorophyta</taxon>
        <taxon>Mamiellophyceae</taxon>
        <taxon>Mamiellales</taxon>
        <taxon>Mamiellaceae</taxon>
        <taxon>Micromonas</taxon>
    </lineage>
</organism>
<keyword evidence="2" id="KW-0472">Membrane</keyword>
<dbReference type="RefSeq" id="XP_002507971.1">
    <property type="nucleotide sequence ID" value="XM_002507925.1"/>
</dbReference>
<dbReference type="AlphaFoldDB" id="C1FGB6"/>
<accession>C1FGB6</accession>
<reference evidence="3 4" key="1">
    <citation type="journal article" date="2009" name="Science">
        <title>Green evolution and dynamic adaptations revealed by genomes of the marine picoeukaryotes Micromonas.</title>
        <authorList>
            <person name="Worden A.Z."/>
            <person name="Lee J.H."/>
            <person name="Mock T."/>
            <person name="Rouze P."/>
            <person name="Simmons M.P."/>
            <person name="Aerts A.L."/>
            <person name="Allen A.E."/>
            <person name="Cuvelier M.L."/>
            <person name="Derelle E."/>
            <person name="Everett M.V."/>
            <person name="Foulon E."/>
            <person name="Grimwood J."/>
            <person name="Gundlach H."/>
            <person name="Henrissat B."/>
            <person name="Napoli C."/>
            <person name="McDonald S.M."/>
            <person name="Parker M.S."/>
            <person name="Rombauts S."/>
            <person name="Salamov A."/>
            <person name="Von Dassow P."/>
            <person name="Badger J.H."/>
            <person name="Coutinho P.M."/>
            <person name="Demir E."/>
            <person name="Dubchak I."/>
            <person name="Gentemann C."/>
            <person name="Eikrem W."/>
            <person name="Gready J.E."/>
            <person name="John U."/>
            <person name="Lanier W."/>
            <person name="Lindquist E.A."/>
            <person name="Lucas S."/>
            <person name="Mayer K.F."/>
            <person name="Moreau H."/>
            <person name="Not F."/>
            <person name="Otillar R."/>
            <person name="Panaud O."/>
            <person name="Pangilinan J."/>
            <person name="Paulsen I."/>
            <person name="Piegu B."/>
            <person name="Poliakov A."/>
            <person name="Robbens S."/>
            <person name="Schmutz J."/>
            <person name="Toulza E."/>
            <person name="Wyss T."/>
            <person name="Zelensky A."/>
            <person name="Zhou K."/>
            <person name="Armbrust E.V."/>
            <person name="Bhattacharya D."/>
            <person name="Goodenough U.W."/>
            <person name="Van de Peer Y."/>
            <person name="Grigoriev I.V."/>
        </authorList>
    </citation>
    <scope>NUCLEOTIDE SEQUENCE [LARGE SCALE GENOMIC DNA]</scope>
    <source>
        <strain evidence="4">RCC299 / NOUM17</strain>
    </source>
</reference>
<evidence type="ECO:0000313" key="3">
    <source>
        <dbReference type="EMBL" id="ACO69229.1"/>
    </source>
</evidence>
<keyword evidence="4" id="KW-1185">Reference proteome</keyword>
<dbReference type="EMBL" id="CP001575">
    <property type="protein sequence ID" value="ACO69229.1"/>
    <property type="molecule type" value="Genomic_DNA"/>
</dbReference>
<evidence type="ECO:0000256" key="1">
    <source>
        <dbReference type="SAM" id="MobiDB-lite"/>
    </source>
</evidence>
<dbReference type="OrthoDB" id="567881at2759"/>
<feature type="transmembrane region" description="Helical" evidence="2">
    <location>
        <begin position="188"/>
        <end position="209"/>
    </location>
</feature>
<keyword evidence="2" id="KW-0812">Transmembrane</keyword>
<evidence type="ECO:0000313" key="4">
    <source>
        <dbReference type="Proteomes" id="UP000002009"/>
    </source>
</evidence>
<dbReference type="InParanoid" id="C1FGB6"/>
<dbReference type="eggNOG" id="ENOG502SDX8">
    <property type="taxonomic scope" value="Eukaryota"/>
</dbReference>
<dbReference type="Proteomes" id="UP000002009">
    <property type="component" value="Chromosome 8"/>
</dbReference>
<gene>
    <name evidence="3" type="ORF">MICPUN_112679</name>
</gene>
<dbReference type="GeneID" id="8245893"/>
<protein>
    <submittedName>
        <fullName evidence="3">Selenoprotein</fullName>
    </submittedName>
</protein>
<keyword evidence="2" id="KW-1133">Transmembrane helix</keyword>
<evidence type="ECO:0000256" key="2">
    <source>
        <dbReference type="SAM" id="Phobius"/>
    </source>
</evidence>